<evidence type="ECO:0000256" key="1">
    <source>
        <dbReference type="SAM" id="MobiDB-lite"/>
    </source>
</evidence>
<keyword evidence="4" id="KW-1185">Reference proteome</keyword>
<reference evidence="3 4" key="1">
    <citation type="submission" date="2023-07" db="EMBL/GenBank/DDBJ databases">
        <title>Sorghum-associated microbial communities from plants grown in Nebraska, USA.</title>
        <authorList>
            <person name="Schachtman D."/>
        </authorList>
    </citation>
    <scope>NUCLEOTIDE SEQUENCE [LARGE SCALE GENOMIC DNA]</scope>
    <source>
        <strain evidence="3 4">DS1781</strain>
    </source>
</reference>
<dbReference type="EMBL" id="JAVDRF010000003">
    <property type="protein sequence ID" value="MDR6536140.1"/>
    <property type="molecule type" value="Genomic_DNA"/>
</dbReference>
<proteinExistence type="predicted"/>
<gene>
    <name evidence="3" type="ORF">J2739_001910</name>
</gene>
<dbReference type="Proteomes" id="UP001184230">
    <property type="component" value="Unassembled WGS sequence"/>
</dbReference>
<evidence type="ECO:0000313" key="3">
    <source>
        <dbReference type="EMBL" id="MDR6536140.1"/>
    </source>
</evidence>
<name>A0ABU1NCE8_9BURK</name>
<feature type="region of interest" description="Disordered" evidence="1">
    <location>
        <begin position="134"/>
        <end position="154"/>
    </location>
</feature>
<feature type="chain" id="PRO_5046706943" evidence="2">
    <location>
        <begin position="26"/>
        <end position="154"/>
    </location>
</feature>
<evidence type="ECO:0000256" key="2">
    <source>
        <dbReference type="SAM" id="SignalP"/>
    </source>
</evidence>
<feature type="signal peptide" evidence="2">
    <location>
        <begin position="1"/>
        <end position="25"/>
    </location>
</feature>
<accession>A0ABU1NCE8</accession>
<organism evidence="3 4">
    <name type="scientific">Variovorax soli</name>
    <dbReference type="NCBI Taxonomy" id="376815"/>
    <lineage>
        <taxon>Bacteria</taxon>
        <taxon>Pseudomonadati</taxon>
        <taxon>Pseudomonadota</taxon>
        <taxon>Betaproteobacteria</taxon>
        <taxon>Burkholderiales</taxon>
        <taxon>Comamonadaceae</taxon>
        <taxon>Variovorax</taxon>
    </lineage>
</organism>
<sequence length="154" mass="16814">MNRCNTPWSALVLVALCAVLAPAAAQEPVQTQNEAALGGRNFPIGTLRGRFMVVNAPEIQLDGQAERLSPGARIRSAQQMLVMPAALTGQNLLVNYKRDAAGMVSEVWVLTPEEAQAKRETAERPLLNFWPFVADTGPRDDGKTPFDQLPRYGQ</sequence>
<evidence type="ECO:0000313" key="4">
    <source>
        <dbReference type="Proteomes" id="UP001184230"/>
    </source>
</evidence>
<keyword evidence="2" id="KW-0732">Signal</keyword>
<protein>
    <submittedName>
        <fullName evidence="3">Uncharacterized protein</fullName>
    </submittedName>
</protein>
<comment type="caution">
    <text evidence="3">The sequence shown here is derived from an EMBL/GenBank/DDBJ whole genome shotgun (WGS) entry which is preliminary data.</text>
</comment>